<comment type="subcellular location">
    <subcellularLocation>
        <location evidence="7">Cell inner membrane</location>
        <topology evidence="7">Single-pass type III membrane protein</topology>
    </subcellularLocation>
</comment>
<keyword evidence="2 7" id="KW-0997">Cell inner membrane</keyword>
<keyword evidence="5 7" id="KW-0472">Membrane</keyword>
<gene>
    <name evidence="7" type="primary">djlA</name>
    <name evidence="9" type="ORF">SAMN03097708_02165</name>
</gene>
<evidence type="ECO:0000313" key="10">
    <source>
        <dbReference type="Proteomes" id="UP000199648"/>
    </source>
</evidence>
<dbReference type="InterPro" id="IPR023749">
    <property type="entry name" value="DjlA"/>
</dbReference>
<dbReference type="PRINTS" id="PR00625">
    <property type="entry name" value="JDOMAIN"/>
</dbReference>
<dbReference type="OrthoDB" id="9782583at2"/>
<dbReference type="Proteomes" id="UP000199648">
    <property type="component" value="Unassembled WGS sequence"/>
</dbReference>
<dbReference type="InterPro" id="IPR007791">
    <property type="entry name" value="DjlA_N"/>
</dbReference>
<keyword evidence="3 7" id="KW-0812">Transmembrane</keyword>
<dbReference type="GO" id="GO:0005886">
    <property type="term" value="C:plasma membrane"/>
    <property type="evidence" value="ECO:0007669"/>
    <property type="project" value="UniProtKB-SubCell"/>
</dbReference>
<dbReference type="PROSITE" id="PS50076">
    <property type="entry name" value="DNAJ_2"/>
    <property type="match status" value="1"/>
</dbReference>
<dbReference type="STRING" id="415747.SAMN03097708_02165"/>
<comment type="function">
    <text evidence="7">Regulatory DnaK co-chaperone. Direct interaction between DnaK and DjlA is needed for the induction of the wcaABCDE operon, involved in the synthesis of a colanic acid polysaccharide capsule, possibly through activation of the RcsB/RcsC phosphotransfer signaling pathway. The colanic acid capsule may help the bacterium survive conditions outside the host.</text>
</comment>
<evidence type="ECO:0000256" key="6">
    <source>
        <dbReference type="ARBA" id="ARBA00023186"/>
    </source>
</evidence>
<dbReference type="InterPro" id="IPR001623">
    <property type="entry name" value="DnaJ_domain"/>
</dbReference>
<evidence type="ECO:0000313" key="9">
    <source>
        <dbReference type="EMBL" id="SCZ61613.1"/>
    </source>
</evidence>
<dbReference type="NCBIfam" id="NF006948">
    <property type="entry name" value="PRK09430.1"/>
    <property type="match status" value="1"/>
</dbReference>
<dbReference type="GO" id="GO:0051087">
    <property type="term" value="F:protein-folding chaperone binding"/>
    <property type="evidence" value="ECO:0007669"/>
    <property type="project" value="InterPro"/>
</dbReference>
<keyword evidence="4 7" id="KW-1133">Transmembrane helix</keyword>
<dbReference type="Gene3D" id="1.10.287.110">
    <property type="entry name" value="DnaJ domain"/>
    <property type="match status" value="1"/>
</dbReference>
<feature type="topological domain" description="Cytoplasmic" evidence="7">
    <location>
        <begin position="31"/>
        <end position="268"/>
    </location>
</feature>
<comment type="subunit">
    <text evidence="7">Homodimer.</text>
</comment>
<keyword evidence="1 7" id="KW-1003">Cell membrane</keyword>
<feature type="topological domain" description="Periplasmic" evidence="7">
    <location>
        <begin position="1"/>
        <end position="6"/>
    </location>
</feature>
<dbReference type="EMBL" id="FMWD01000006">
    <property type="protein sequence ID" value="SCZ61613.1"/>
    <property type="molecule type" value="Genomic_DNA"/>
</dbReference>
<dbReference type="InterPro" id="IPR050817">
    <property type="entry name" value="DjlA_DnaK_co-chaperone"/>
</dbReference>
<evidence type="ECO:0000256" key="4">
    <source>
        <dbReference type="ARBA" id="ARBA00022989"/>
    </source>
</evidence>
<proteinExistence type="inferred from homology"/>
<evidence type="ECO:0000256" key="1">
    <source>
        <dbReference type="ARBA" id="ARBA00022475"/>
    </source>
</evidence>
<dbReference type="CDD" id="cd07316">
    <property type="entry name" value="terB_like_DjlA"/>
    <property type="match status" value="1"/>
</dbReference>
<feature type="domain" description="J" evidence="8">
    <location>
        <begin position="202"/>
        <end position="268"/>
    </location>
</feature>
<evidence type="ECO:0000256" key="5">
    <source>
        <dbReference type="ARBA" id="ARBA00023136"/>
    </source>
</evidence>
<comment type="domain">
    <text evidence="7">The transmembrane domain is a dimerization domain.</text>
</comment>
<dbReference type="InterPro" id="IPR029024">
    <property type="entry name" value="TerB-like"/>
</dbReference>
<dbReference type="Pfam" id="PF05099">
    <property type="entry name" value="TerB"/>
    <property type="match status" value="1"/>
</dbReference>
<dbReference type="InterPro" id="IPR036869">
    <property type="entry name" value="J_dom_sf"/>
</dbReference>
<dbReference type="PANTHER" id="PTHR24074">
    <property type="entry name" value="CO-CHAPERONE PROTEIN DJLA"/>
    <property type="match status" value="1"/>
</dbReference>
<dbReference type="HAMAP" id="MF_01153">
    <property type="entry name" value="DjlA"/>
    <property type="match status" value="1"/>
</dbReference>
<dbReference type="SUPFAM" id="SSF158682">
    <property type="entry name" value="TerB-like"/>
    <property type="match status" value="1"/>
</dbReference>
<dbReference type="AlphaFoldDB" id="A0A1G5QIG0"/>
<evidence type="ECO:0000256" key="2">
    <source>
        <dbReference type="ARBA" id="ARBA00022519"/>
    </source>
</evidence>
<dbReference type="CDD" id="cd06257">
    <property type="entry name" value="DnaJ"/>
    <property type="match status" value="1"/>
</dbReference>
<evidence type="ECO:0000256" key="3">
    <source>
        <dbReference type="ARBA" id="ARBA00022692"/>
    </source>
</evidence>
<keyword evidence="6 7" id="KW-0143">Chaperone</keyword>
<reference evidence="9 10" key="1">
    <citation type="submission" date="2016-10" db="EMBL/GenBank/DDBJ databases">
        <authorList>
            <person name="de Groot N.N."/>
        </authorList>
    </citation>
    <scope>NUCLEOTIDE SEQUENCE [LARGE SCALE GENOMIC DNA]</scope>
    <source>
        <strain evidence="9 10">HLD2</strain>
    </source>
</reference>
<dbReference type="SUPFAM" id="SSF46565">
    <property type="entry name" value="Chaperone J-domain"/>
    <property type="match status" value="1"/>
</dbReference>
<name>A0A1G5QIG0_9GAMM</name>
<dbReference type="SMART" id="SM00271">
    <property type="entry name" value="DnaJ"/>
    <property type="match status" value="1"/>
</dbReference>
<accession>A0A1G5QIG0</accession>
<keyword evidence="10" id="KW-1185">Reference proteome</keyword>
<sequence length="268" mass="29830">MSWWGKVLGTAFGFALGGPLGALLGTVVGHQFDKGLKLVTGQTMDREQIQMAFFTATFSVMGRLAKADGRVSRQEISFAQAVMQQMALQPEQKQVAIDLFRQGKEDDFDLEGVLEQFRSVVGRRSTLMRMFLEIQLQAAYADGALHAAERELLIEIFRLLGFSRAEFAHLDAMTRAARDFAGRGPGAAGGMGRAPRKDLVKEAYEVLGVKADASDAEIKRAYRRLMSQHHPDKLVSRGLPEEMMKIATEKTQEIKNAYEMIKETRGTR</sequence>
<evidence type="ECO:0000259" key="8">
    <source>
        <dbReference type="PROSITE" id="PS50076"/>
    </source>
</evidence>
<dbReference type="Pfam" id="PF00226">
    <property type="entry name" value="DnaJ"/>
    <property type="match status" value="1"/>
</dbReference>
<protein>
    <recommendedName>
        <fullName evidence="7">Co-chaperone protein DjlA</fullName>
    </recommendedName>
</protein>
<dbReference type="RefSeq" id="WP_092996680.1">
    <property type="nucleotide sequence ID" value="NZ_FMWD01000006.1"/>
</dbReference>
<dbReference type="Gene3D" id="1.10.3680.10">
    <property type="entry name" value="TerB-like"/>
    <property type="match status" value="1"/>
</dbReference>
<evidence type="ECO:0000256" key="7">
    <source>
        <dbReference type="HAMAP-Rule" id="MF_01153"/>
    </source>
</evidence>
<organism evidence="9 10">
    <name type="scientific">Thiohalomonas denitrificans</name>
    <dbReference type="NCBI Taxonomy" id="415747"/>
    <lineage>
        <taxon>Bacteria</taxon>
        <taxon>Pseudomonadati</taxon>
        <taxon>Pseudomonadota</taxon>
        <taxon>Gammaproteobacteria</taxon>
        <taxon>Thiohalomonadales</taxon>
        <taxon>Thiohalomonadaceae</taxon>
        <taxon>Thiohalomonas</taxon>
    </lineage>
</organism>